<evidence type="ECO:0000313" key="2">
    <source>
        <dbReference type="Proteomes" id="UP001073227"/>
    </source>
</evidence>
<dbReference type="Proteomes" id="UP001073227">
    <property type="component" value="Unassembled WGS sequence"/>
</dbReference>
<reference evidence="1" key="1">
    <citation type="submission" date="2022-10" db="EMBL/GenBank/DDBJ databases">
        <title>Hoeflea sp. G2-23, isolated from marine algae.</title>
        <authorList>
            <person name="Kristyanto S."/>
            <person name="Kim J.M."/>
            <person name="Jeon C.O."/>
        </authorList>
    </citation>
    <scope>NUCLEOTIDE SEQUENCE</scope>
    <source>
        <strain evidence="1">G2-23</strain>
    </source>
</reference>
<name>A0ABT3Z3H0_9HYPH</name>
<organism evidence="1 2">
    <name type="scientific">Hoeflea algicola</name>
    <dbReference type="NCBI Taxonomy" id="2983763"/>
    <lineage>
        <taxon>Bacteria</taxon>
        <taxon>Pseudomonadati</taxon>
        <taxon>Pseudomonadota</taxon>
        <taxon>Alphaproteobacteria</taxon>
        <taxon>Hyphomicrobiales</taxon>
        <taxon>Rhizobiaceae</taxon>
        <taxon>Hoeflea</taxon>
    </lineage>
</organism>
<evidence type="ECO:0000313" key="1">
    <source>
        <dbReference type="EMBL" id="MCY0146193.1"/>
    </source>
</evidence>
<keyword evidence="2" id="KW-1185">Reference proteome</keyword>
<gene>
    <name evidence="1" type="ORF">OEG84_00275</name>
</gene>
<sequence>MPIQNAAQKNASNYLTRMALEQQDRKWERRDCNVLINILFMLKGVRQIDKAQLRVFNISEGGLLATSRRRDIPDHFYISIGDKQLRIACAVVARKDDMLHIRFLNDLPTVFVDVVASLQDPFALLEEIRPALYGLEGYVD</sequence>
<accession>A0ABT3Z3H0</accession>
<comment type="caution">
    <text evidence="1">The sequence shown here is derived from an EMBL/GenBank/DDBJ whole genome shotgun (WGS) entry which is preliminary data.</text>
</comment>
<evidence type="ECO:0008006" key="3">
    <source>
        <dbReference type="Google" id="ProtNLM"/>
    </source>
</evidence>
<protein>
    <recommendedName>
        <fullName evidence="3">PilZ domain-containing protein</fullName>
    </recommendedName>
</protein>
<dbReference type="EMBL" id="JAOVZR010000001">
    <property type="protein sequence ID" value="MCY0146193.1"/>
    <property type="molecule type" value="Genomic_DNA"/>
</dbReference>
<dbReference type="RefSeq" id="WP_267651880.1">
    <property type="nucleotide sequence ID" value="NZ_JAOVZR010000001.1"/>
</dbReference>
<proteinExistence type="predicted"/>